<protein>
    <submittedName>
        <fullName evidence="3">Cytochrome c, putative</fullName>
    </submittedName>
</protein>
<dbReference type="KEGG" id="swp:swp_4011"/>
<evidence type="ECO:0000313" key="4">
    <source>
        <dbReference type="Proteomes" id="UP000000753"/>
    </source>
</evidence>
<dbReference type="EMBL" id="CP000472">
    <property type="protein sequence ID" value="ACJ30681.1"/>
    <property type="molecule type" value="Genomic_DNA"/>
</dbReference>
<dbReference type="InterPro" id="IPR029467">
    <property type="entry name" value="Cyt_c7-like"/>
</dbReference>
<dbReference type="STRING" id="225849.swp_4011"/>
<feature type="domain" description="Cytochrome c7-like" evidence="2">
    <location>
        <begin position="183"/>
        <end position="267"/>
    </location>
</feature>
<dbReference type="eggNOG" id="ENOG50320QR">
    <property type="taxonomic scope" value="Bacteria"/>
</dbReference>
<name>B8CSQ5_SHEPW</name>
<dbReference type="AlphaFoldDB" id="B8CSQ5"/>
<dbReference type="SUPFAM" id="SSF48695">
    <property type="entry name" value="Multiheme cytochromes"/>
    <property type="match status" value="1"/>
</dbReference>
<evidence type="ECO:0000259" key="2">
    <source>
        <dbReference type="Pfam" id="PF14522"/>
    </source>
</evidence>
<gene>
    <name evidence="3" type="ordered locus">swp_4011</name>
</gene>
<accession>B8CSQ5</accession>
<keyword evidence="1" id="KW-0732">Signal</keyword>
<dbReference type="Proteomes" id="UP000000753">
    <property type="component" value="Chromosome"/>
</dbReference>
<evidence type="ECO:0000256" key="1">
    <source>
        <dbReference type="SAM" id="SignalP"/>
    </source>
</evidence>
<proteinExistence type="predicted"/>
<dbReference type="OrthoDB" id="6397224at2"/>
<dbReference type="Pfam" id="PF14522">
    <property type="entry name" value="Cytochrome_C7"/>
    <property type="match status" value="1"/>
</dbReference>
<organism evidence="3 4">
    <name type="scientific">Shewanella piezotolerans (strain WP3 / JCM 13877)</name>
    <dbReference type="NCBI Taxonomy" id="225849"/>
    <lineage>
        <taxon>Bacteria</taxon>
        <taxon>Pseudomonadati</taxon>
        <taxon>Pseudomonadota</taxon>
        <taxon>Gammaproteobacteria</taxon>
        <taxon>Alteromonadales</taxon>
        <taxon>Shewanellaceae</taxon>
        <taxon>Shewanella</taxon>
    </lineage>
</organism>
<feature type="signal peptide" evidence="1">
    <location>
        <begin position="1"/>
        <end position="32"/>
    </location>
</feature>
<dbReference type="RefSeq" id="WP_020914022.1">
    <property type="nucleotide sequence ID" value="NC_011566.1"/>
</dbReference>
<dbReference type="InterPro" id="IPR036280">
    <property type="entry name" value="Multihaem_cyt_sf"/>
</dbReference>
<dbReference type="HOGENOM" id="CLU_063015_0_0_6"/>
<evidence type="ECO:0000313" key="3">
    <source>
        <dbReference type="EMBL" id="ACJ30681.1"/>
    </source>
</evidence>
<reference evidence="3 4" key="1">
    <citation type="journal article" date="2008" name="PLoS ONE">
        <title>Environmental adaptation: genomic analysis of the piezotolerant and psychrotolerant deep-sea iron reducing bacterium Shewanella piezotolerans WP3.</title>
        <authorList>
            <person name="Wang F."/>
            <person name="Wang J."/>
            <person name="Jian H."/>
            <person name="Zhang B."/>
            <person name="Li S."/>
            <person name="Wang F."/>
            <person name="Zeng X."/>
            <person name="Gao L."/>
            <person name="Bartlett D.H."/>
            <person name="Yu J."/>
            <person name="Hu S."/>
            <person name="Xiao X."/>
        </authorList>
    </citation>
    <scope>NUCLEOTIDE SEQUENCE [LARGE SCALE GENOMIC DNA]</scope>
    <source>
        <strain evidence="4">WP3 / JCM 13877</strain>
    </source>
</reference>
<feature type="chain" id="PRO_5002866909" evidence="1">
    <location>
        <begin position="33"/>
        <end position="272"/>
    </location>
</feature>
<sequence>MKTLNRRQAINRIIGISSVAAGGALVANPVIAAVTSSTGDWKLEVGTRLAYVKLDPMTVAKLAYETGNGCMFQVFDSIIQSLAASNSPDAEKFAQVPTAMAHYGYAGMLGEGTVCGNINATGMLVNLLSINGESANSILNPTMRYYESAELPLQTAEFIEGIGADMAETKDQVGTPTSANSIMCHSSISLWARENGKSFSQKGMRCKQLSASIVYELVTMLNNAFDGETENPHPISDTVAGCQTCHTSESTFQPSVKTNMACDTCHTGHFVN</sequence>
<keyword evidence="4" id="KW-1185">Reference proteome</keyword>